<evidence type="ECO:0000313" key="3">
    <source>
        <dbReference type="EMBL" id="CAG9132674.1"/>
    </source>
</evidence>
<evidence type="ECO:0000256" key="1">
    <source>
        <dbReference type="SAM" id="MobiDB-lite"/>
    </source>
</evidence>
<protein>
    <submittedName>
        <fullName evidence="3">(diamondback moth) hypothetical protein</fullName>
    </submittedName>
</protein>
<name>A0A8S4FY39_PLUXY</name>
<dbReference type="InterPro" id="IPR036691">
    <property type="entry name" value="Endo/exonu/phosph_ase_sf"/>
</dbReference>
<dbReference type="InterPro" id="IPR005135">
    <property type="entry name" value="Endo/exonuclease/phosphatase"/>
</dbReference>
<evidence type="ECO:0000259" key="2">
    <source>
        <dbReference type="PROSITE" id="PS50878"/>
    </source>
</evidence>
<gene>
    <name evidence="3" type="ORF">PLXY2_LOCUS10966</name>
</gene>
<dbReference type="InterPro" id="IPR043502">
    <property type="entry name" value="DNA/RNA_pol_sf"/>
</dbReference>
<dbReference type="Proteomes" id="UP000653454">
    <property type="component" value="Unassembled WGS sequence"/>
</dbReference>
<proteinExistence type="predicted"/>
<dbReference type="EMBL" id="CAJHNJ030000052">
    <property type="protein sequence ID" value="CAG9132674.1"/>
    <property type="molecule type" value="Genomic_DNA"/>
</dbReference>
<organism evidence="3 4">
    <name type="scientific">Plutella xylostella</name>
    <name type="common">Diamondback moth</name>
    <name type="synonym">Plutella maculipennis</name>
    <dbReference type="NCBI Taxonomy" id="51655"/>
    <lineage>
        <taxon>Eukaryota</taxon>
        <taxon>Metazoa</taxon>
        <taxon>Ecdysozoa</taxon>
        <taxon>Arthropoda</taxon>
        <taxon>Hexapoda</taxon>
        <taxon>Insecta</taxon>
        <taxon>Pterygota</taxon>
        <taxon>Neoptera</taxon>
        <taxon>Endopterygota</taxon>
        <taxon>Lepidoptera</taxon>
        <taxon>Glossata</taxon>
        <taxon>Ditrysia</taxon>
        <taxon>Yponomeutoidea</taxon>
        <taxon>Plutellidae</taxon>
        <taxon>Plutella</taxon>
    </lineage>
</organism>
<dbReference type="Gene3D" id="3.60.10.10">
    <property type="entry name" value="Endonuclease/exonuclease/phosphatase"/>
    <property type="match status" value="1"/>
</dbReference>
<dbReference type="SUPFAM" id="SSF56672">
    <property type="entry name" value="DNA/RNA polymerases"/>
    <property type="match status" value="1"/>
</dbReference>
<feature type="compositionally biased region" description="Polar residues" evidence="1">
    <location>
        <begin position="236"/>
        <end position="245"/>
    </location>
</feature>
<dbReference type="Pfam" id="PF03372">
    <property type="entry name" value="Exo_endo_phos"/>
    <property type="match status" value="1"/>
</dbReference>
<reference evidence="3" key="1">
    <citation type="submission" date="2020-11" db="EMBL/GenBank/DDBJ databases">
        <authorList>
            <person name="Whiteford S."/>
        </authorList>
    </citation>
    <scope>NUCLEOTIDE SEQUENCE</scope>
</reference>
<comment type="caution">
    <text evidence="3">The sequence shown here is derived from an EMBL/GenBank/DDBJ whole genome shotgun (WGS) entry which is preliminary data.</text>
</comment>
<dbReference type="PANTHER" id="PTHR47027">
    <property type="entry name" value="REVERSE TRANSCRIPTASE DOMAIN-CONTAINING PROTEIN"/>
    <property type="match status" value="1"/>
</dbReference>
<feature type="region of interest" description="Disordered" evidence="1">
    <location>
        <begin position="206"/>
        <end position="250"/>
    </location>
</feature>
<keyword evidence="4" id="KW-1185">Reference proteome</keyword>
<dbReference type="PANTHER" id="PTHR47027:SF20">
    <property type="entry name" value="REVERSE TRANSCRIPTASE-LIKE PROTEIN WITH RNA-DIRECTED DNA POLYMERASE DOMAIN"/>
    <property type="match status" value="1"/>
</dbReference>
<dbReference type="SUPFAM" id="SSF56219">
    <property type="entry name" value="DNase I-like"/>
    <property type="match status" value="1"/>
</dbReference>
<dbReference type="Pfam" id="PF00078">
    <property type="entry name" value="RVT_1"/>
    <property type="match status" value="1"/>
</dbReference>
<dbReference type="CDD" id="cd01650">
    <property type="entry name" value="RT_nLTR_like"/>
    <property type="match status" value="1"/>
</dbReference>
<dbReference type="GO" id="GO:0071897">
    <property type="term" value="P:DNA biosynthetic process"/>
    <property type="evidence" value="ECO:0007669"/>
    <property type="project" value="UniProtKB-ARBA"/>
</dbReference>
<dbReference type="InterPro" id="IPR000477">
    <property type="entry name" value="RT_dom"/>
</dbReference>
<accession>A0A8S4FY39</accession>
<feature type="domain" description="Reverse transcriptase" evidence="2">
    <location>
        <begin position="741"/>
        <end position="985"/>
    </location>
</feature>
<sequence length="1115" mass="123641">MASNIVKCASCNVVINELLAFIQNKADVMDDISLIQLCSENFKEEDIVIAKKLLFDSIPNTKRITRKNKGKSGRDINDIVGLLKSTHPDLIPIFVARDLEKLPPITFDHLDATKLLKDMLVLQREVAYLKKNCAKSTELTELKSEVENLMRASMVNNPFEYVNMKRGLRLMETDSFNSGPMALQQLSPTSSPTEGMQINIDQFNAASDNRQAPPLVTPALSPGEGSEHNLEPVQVETASSANGKSSPAPPVNGCVTPPHVQCKTASVADNERVITADAVLVNAASETSSSKRMRMRTLAQVAAAGGAALNDGNGTQKSEEQQYVGPWKLAKQKKRSSMNLLCRGSADTGPDSKFKAATIKVPLFISNVCKDTNQNDIADYIKTKTKETVTLFKINNKTERGYSSFKLYVCRHKLDTFLTDIVALQETWLFPHDLSYLGGIHGDFAYTGKSAVDTSAGIVRGRPHGGVALLWRKTMFQAVTVVNCVSARLVAIQITLGDRAIMVFSVYMPVDLSVNLSEFTDCLSEISAIIDSSDVEAVFMLGDFNAHPGESFATELLDFSTEQKWRCADIEKLGIDSGSYTYVSAAHGCRRWLDHCLVTQAAWDTSKLKWCKKHQEQVRLDIIASHRASKDFKKFWKATKKLEVKPGLPVSVSGVNKPEEIANLFVDHFNVQSPLGSPQQRMVDAGACSDADLVRFSASQVAFVLRKMTRGKSPGHDGLSIEHLQCAGVHLPRVLGMFLSLCMGHSHLPLDLMRTVVVPIVKNKTGDVADKGNYRPISLATIVAKVLDSLLDSHTVQYYTKRQTPVYAAFLDLSKAFDLVSYDVLWAKLRERQVPAELLRIFQFWYLNQVNNVRWAGKCSSSYRLECGVRQGGITSPKLFNLYINDLIVGLSSKRIGCRIDDVSINNISYADDMVLLSPTVRALRELLRACESYALSHGLVYNAKKSECMVFGAVSTCLDSVSAITLNGAQLKRVHEFKYLGHLVTDDLKDHADVERERRALAIRCNMLARRFAPYCQVFYTSSLWTSVTQKMMSALRVQYNNGFRMLMGLPRFCSASGMFAEARTDDFYAIMRKRAASLLCRVRASSNSILRTIGGRYDSPIMCHLAGVLVKHR</sequence>
<dbReference type="GO" id="GO:0003824">
    <property type="term" value="F:catalytic activity"/>
    <property type="evidence" value="ECO:0007669"/>
    <property type="project" value="InterPro"/>
</dbReference>
<dbReference type="PROSITE" id="PS50878">
    <property type="entry name" value="RT_POL"/>
    <property type="match status" value="1"/>
</dbReference>
<evidence type="ECO:0000313" key="4">
    <source>
        <dbReference type="Proteomes" id="UP000653454"/>
    </source>
</evidence>
<dbReference type="AlphaFoldDB" id="A0A8S4FY39"/>